<dbReference type="PANTHER" id="PTHR33142">
    <property type="entry name" value="CYCLIN-DEPENDENT PROTEIN KINASE INHIBITOR SMR13"/>
    <property type="match status" value="1"/>
</dbReference>
<keyword evidence="1" id="KW-0649">Protein kinase inhibitor</keyword>
<evidence type="ECO:0000313" key="5">
    <source>
        <dbReference type="Proteomes" id="UP001227230"/>
    </source>
</evidence>
<organism evidence="4 5">
    <name type="scientific">Vitis vinifera</name>
    <name type="common">Grape</name>
    <dbReference type="NCBI Taxonomy" id="29760"/>
    <lineage>
        <taxon>Eukaryota</taxon>
        <taxon>Viridiplantae</taxon>
        <taxon>Streptophyta</taxon>
        <taxon>Embryophyta</taxon>
        <taxon>Tracheophyta</taxon>
        <taxon>Spermatophyta</taxon>
        <taxon>Magnoliopsida</taxon>
        <taxon>eudicotyledons</taxon>
        <taxon>Gunneridae</taxon>
        <taxon>Pentapetalae</taxon>
        <taxon>rosids</taxon>
        <taxon>Vitales</taxon>
        <taxon>Vitaceae</taxon>
        <taxon>Viteae</taxon>
        <taxon>Vitis</taxon>
    </lineage>
</organism>
<dbReference type="Proteomes" id="UP001227230">
    <property type="component" value="Chromosome 13"/>
</dbReference>
<evidence type="ECO:0008006" key="6">
    <source>
        <dbReference type="Google" id="ProtNLM"/>
    </source>
</evidence>
<keyword evidence="5" id="KW-1185">Reference proteome</keyword>
<dbReference type="EMBL" id="CP126660">
    <property type="protein sequence ID" value="WKA00953.1"/>
    <property type="molecule type" value="Genomic_DNA"/>
</dbReference>
<evidence type="ECO:0000256" key="1">
    <source>
        <dbReference type="ARBA" id="ARBA00023013"/>
    </source>
</evidence>
<evidence type="ECO:0000313" key="4">
    <source>
        <dbReference type="EMBL" id="WKA00953.1"/>
    </source>
</evidence>
<evidence type="ECO:0000256" key="3">
    <source>
        <dbReference type="SAM" id="MobiDB-lite"/>
    </source>
</evidence>
<name>A0ABY9D0C4_VITVI</name>
<dbReference type="InterPro" id="IPR040389">
    <property type="entry name" value="SMR"/>
</dbReference>
<reference evidence="4 5" key="1">
    <citation type="journal article" date="2023" name="Hortic Res">
        <title>The complete reference genome for grapevine (Vitis vinifera L.) genetics and breeding.</title>
        <authorList>
            <person name="Shi X."/>
            <person name="Cao S."/>
            <person name="Wang X."/>
            <person name="Huang S."/>
            <person name="Wang Y."/>
            <person name="Liu Z."/>
            <person name="Liu W."/>
            <person name="Leng X."/>
            <person name="Peng Y."/>
            <person name="Wang N."/>
            <person name="Wang Y."/>
            <person name="Ma Z."/>
            <person name="Xu X."/>
            <person name="Zhang F."/>
            <person name="Xue H."/>
            <person name="Zhong H."/>
            <person name="Wang Y."/>
            <person name="Zhang K."/>
            <person name="Velt A."/>
            <person name="Avia K."/>
            <person name="Holtgrawe D."/>
            <person name="Grimplet J."/>
            <person name="Matus J.T."/>
            <person name="Ware D."/>
            <person name="Wu X."/>
            <person name="Wang H."/>
            <person name="Liu C."/>
            <person name="Fang Y."/>
            <person name="Rustenholz C."/>
            <person name="Cheng Z."/>
            <person name="Xiao H."/>
            <person name="Zhou Y."/>
        </authorList>
    </citation>
    <scope>NUCLEOTIDE SEQUENCE [LARGE SCALE GENOMIC DNA]</scope>
    <source>
        <strain evidence="5">cv. Pinot noir / PN40024</strain>
        <tissue evidence="4">Leaf</tissue>
    </source>
</reference>
<proteinExistence type="predicted"/>
<evidence type="ECO:0000256" key="2">
    <source>
        <dbReference type="ARBA" id="ARBA00023306"/>
    </source>
</evidence>
<keyword evidence="2" id="KW-0131">Cell cycle</keyword>
<protein>
    <recommendedName>
        <fullName evidence="6">Cyclin-dependent protein kinase inhibitor SMR4</fullName>
    </recommendedName>
</protein>
<accession>A0ABY9D0C4</accession>
<dbReference type="PANTHER" id="PTHR33142:SF15">
    <property type="entry name" value="CYCLIN-DEPENDENT PROTEIN KINASE INHIBITOR SMR4"/>
    <property type="match status" value="1"/>
</dbReference>
<feature type="region of interest" description="Disordered" evidence="3">
    <location>
        <begin position="30"/>
        <end position="52"/>
    </location>
</feature>
<gene>
    <name evidence="4" type="ORF">VitviT2T_019267</name>
</gene>
<sequence>MEVNEAAGEGCRTPRHSGCRIPAALACPPAPKKKPFQGNNKKQEMPKNGYFQPPDLEVLFAIPSRREACA</sequence>